<dbReference type="InterPro" id="IPR001138">
    <property type="entry name" value="Zn2Cys6_DnaBD"/>
</dbReference>
<evidence type="ECO:0000313" key="6">
    <source>
        <dbReference type="EMBL" id="GKZ26502.1"/>
    </source>
</evidence>
<organism evidence="6 7">
    <name type="scientific">Aspergillus brasiliensis</name>
    <dbReference type="NCBI Taxonomy" id="319629"/>
    <lineage>
        <taxon>Eukaryota</taxon>
        <taxon>Fungi</taxon>
        <taxon>Dikarya</taxon>
        <taxon>Ascomycota</taxon>
        <taxon>Pezizomycotina</taxon>
        <taxon>Eurotiomycetes</taxon>
        <taxon>Eurotiomycetidae</taxon>
        <taxon>Eurotiales</taxon>
        <taxon>Aspergillaceae</taxon>
        <taxon>Aspergillus</taxon>
        <taxon>Aspergillus subgen. Circumdati</taxon>
    </lineage>
</organism>
<dbReference type="SUPFAM" id="SSF57701">
    <property type="entry name" value="Zn2/Cys6 DNA-binding domain"/>
    <property type="match status" value="1"/>
</dbReference>
<evidence type="ECO:0000259" key="5">
    <source>
        <dbReference type="PROSITE" id="PS50048"/>
    </source>
</evidence>
<proteinExistence type="predicted"/>
<protein>
    <recommendedName>
        <fullName evidence="5">Zn(2)-C6 fungal-type domain-containing protein</fullName>
    </recommendedName>
</protein>
<evidence type="ECO:0000256" key="4">
    <source>
        <dbReference type="ARBA" id="ARBA00023242"/>
    </source>
</evidence>
<comment type="caution">
    <text evidence="6">The sequence shown here is derived from an EMBL/GenBank/DDBJ whole genome shotgun (WGS) entry which is preliminary data.</text>
</comment>
<accession>A0A9W5Z2N9</accession>
<dbReference type="GO" id="GO:0003677">
    <property type="term" value="F:DNA binding"/>
    <property type="evidence" value="ECO:0007669"/>
    <property type="project" value="UniProtKB-KW"/>
</dbReference>
<keyword evidence="1" id="KW-0805">Transcription regulation</keyword>
<dbReference type="CDD" id="cd00067">
    <property type="entry name" value="GAL4"/>
    <property type="match status" value="1"/>
</dbReference>
<dbReference type="PROSITE" id="PS50048">
    <property type="entry name" value="ZN2_CY6_FUNGAL_2"/>
    <property type="match status" value="1"/>
</dbReference>
<dbReference type="SMART" id="SM00066">
    <property type="entry name" value="GAL4"/>
    <property type="match status" value="1"/>
</dbReference>
<dbReference type="PANTHER" id="PTHR47256">
    <property type="entry name" value="ZN(II)2CYS6 TRANSCRIPTION FACTOR (EUROFUNG)-RELATED"/>
    <property type="match status" value="1"/>
</dbReference>
<keyword evidence="3" id="KW-0804">Transcription</keyword>
<name>A0A9W5Z2N9_9EURO</name>
<keyword evidence="2" id="KW-0238">DNA-binding</keyword>
<dbReference type="InterPro" id="IPR036864">
    <property type="entry name" value="Zn2-C6_fun-type_DNA-bd_sf"/>
</dbReference>
<dbReference type="PANTHER" id="PTHR47256:SF3">
    <property type="entry name" value="ZN(II)2CYS6 TRANSCRIPTION FACTOR (EUROFUNG)"/>
    <property type="match status" value="1"/>
</dbReference>
<sequence length="650" mass="73721">MSARKVPPLSQSASLGPPDAAIAGTAGKVLIPRDRSRIVLASTQIRTSRACDACRQRKAKCNGRKPACTQCERFGIECRYSEQKRTQEKRELDMLRAAIKRHERMLQLMSLRPSGAAVFTHGEGPYVVPLPQTEELATQQTLPGSMDRTIELLQTQLRELRYLYQNVHDCDPTLLPAVVDTIRRSSSVHEAASLLSRQMSSQSPGMTLERMQRSWLTRLSGKPELVNRKPPYSHFSYDFEKPWDRRMEISTAKQLLGEVERLWHCDKMKISLPTMQTTLLLGLFFCAAGKDKIGVEYIQYGARMALQLGLHTSSPETVQTDPAEAARIRRAHKLIASAVYEVQTLSLQLARIPSVWPGPSELLLSEEEAAAADVNQQWSPYPFTHPVHKPFFHTALWSRRNLFILVNDVAELQRQLDGRVDLSGWQHGAVLYQRLLNLEKDIPAVLGVQRNRTPHNLCFHMYYHMTVVNLCGLYASRNSTGQTEVLIQSTNFDPQRILGEAMDLVATLILLYRVCHGWKSIPLVMVHYFLVVGVHAASHLESSKWREVLVSCVSGLWHMGLVWRICRPFLRTIQLVLQNADEALIPVEVVSILREFNEKVWDQNEVNALAANYVVQHHPSQTLAQDQDSRFQGKGLESLIRDFEKLSTDD</sequence>
<gene>
    <name evidence="6" type="ORF">AbraCBS73388_002590</name>
</gene>
<dbReference type="Pfam" id="PF00172">
    <property type="entry name" value="Zn_clus"/>
    <property type="match status" value="1"/>
</dbReference>
<dbReference type="PROSITE" id="PS00463">
    <property type="entry name" value="ZN2_CY6_FUNGAL_1"/>
    <property type="match status" value="1"/>
</dbReference>
<dbReference type="AlphaFoldDB" id="A0A9W5Z2N9"/>
<dbReference type="GO" id="GO:0009893">
    <property type="term" value="P:positive regulation of metabolic process"/>
    <property type="evidence" value="ECO:0007669"/>
    <property type="project" value="UniProtKB-ARBA"/>
</dbReference>
<dbReference type="InterPro" id="IPR053187">
    <property type="entry name" value="Notoamide_regulator"/>
</dbReference>
<evidence type="ECO:0000256" key="3">
    <source>
        <dbReference type="ARBA" id="ARBA00023163"/>
    </source>
</evidence>
<dbReference type="EMBL" id="BROQ01000149">
    <property type="protein sequence ID" value="GKZ26502.1"/>
    <property type="molecule type" value="Genomic_DNA"/>
</dbReference>
<reference evidence="6" key="1">
    <citation type="submission" date="2022-07" db="EMBL/GenBank/DDBJ databases">
        <title>Taxonomy of Aspergillus series Nigri: significant species reduction supported by multi-species coalescent approaches.</title>
        <authorList>
            <person name="Bian C."/>
            <person name="Kusuya Y."/>
            <person name="Sklenar F."/>
            <person name="D'hooge E."/>
            <person name="Yaguchi T."/>
            <person name="Takahashi H."/>
            <person name="Hubka V."/>
        </authorList>
    </citation>
    <scope>NUCLEOTIDE SEQUENCE</scope>
    <source>
        <strain evidence="6">CBS 733.88</strain>
    </source>
</reference>
<dbReference type="GO" id="GO:0008270">
    <property type="term" value="F:zinc ion binding"/>
    <property type="evidence" value="ECO:0007669"/>
    <property type="project" value="InterPro"/>
</dbReference>
<dbReference type="Proteomes" id="UP001143548">
    <property type="component" value="Unassembled WGS sequence"/>
</dbReference>
<feature type="domain" description="Zn(2)-C6 fungal-type" evidence="5">
    <location>
        <begin position="50"/>
        <end position="80"/>
    </location>
</feature>
<evidence type="ECO:0000256" key="2">
    <source>
        <dbReference type="ARBA" id="ARBA00023125"/>
    </source>
</evidence>
<evidence type="ECO:0000256" key="1">
    <source>
        <dbReference type="ARBA" id="ARBA00023015"/>
    </source>
</evidence>
<evidence type="ECO:0000313" key="7">
    <source>
        <dbReference type="Proteomes" id="UP001143548"/>
    </source>
</evidence>
<dbReference type="Gene3D" id="4.10.240.10">
    <property type="entry name" value="Zn(2)-C6 fungal-type DNA-binding domain"/>
    <property type="match status" value="1"/>
</dbReference>
<dbReference type="GO" id="GO:0000981">
    <property type="term" value="F:DNA-binding transcription factor activity, RNA polymerase II-specific"/>
    <property type="evidence" value="ECO:0007669"/>
    <property type="project" value="InterPro"/>
</dbReference>
<dbReference type="CDD" id="cd12148">
    <property type="entry name" value="fungal_TF_MHR"/>
    <property type="match status" value="1"/>
</dbReference>
<keyword evidence="4" id="KW-0539">Nucleus</keyword>